<evidence type="ECO:0000313" key="4">
    <source>
        <dbReference type="EMBL" id="EFQ04751.1"/>
    </source>
</evidence>
<keyword evidence="2" id="KW-0456">Lyase</keyword>
<keyword evidence="1" id="KW-0479">Metal-binding</keyword>
<organism evidence="4 5">
    <name type="scientific">Megasphaera micronuciformis F0359</name>
    <dbReference type="NCBI Taxonomy" id="706434"/>
    <lineage>
        <taxon>Bacteria</taxon>
        <taxon>Bacillati</taxon>
        <taxon>Bacillota</taxon>
        <taxon>Negativicutes</taxon>
        <taxon>Veillonellales</taxon>
        <taxon>Veillonellaceae</taxon>
        <taxon>Megasphaera</taxon>
    </lineage>
</organism>
<dbReference type="eggNOG" id="COG0235">
    <property type="taxonomic scope" value="Bacteria"/>
</dbReference>
<dbReference type="GO" id="GO:0019323">
    <property type="term" value="P:pentose catabolic process"/>
    <property type="evidence" value="ECO:0007669"/>
    <property type="project" value="TreeGrafter"/>
</dbReference>
<keyword evidence="5" id="KW-1185">Reference proteome</keyword>
<name>E2Z9Y9_9FIRM</name>
<dbReference type="AlphaFoldDB" id="E2Z9Y9"/>
<feature type="domain" description="Class II aldolase/adducin N-terminal" evidence="3">
    <location>
        <begin position="10"/>
        <end position="238"/>
    </location>
</feature>
<gene>
    <name evidence="4" type="ORF">HMPREF9429_00245</name>
</gene>
<evidence type="ECO:0000256" key="1">
    <source>
        <dbReference type="ARBA" id="ARBA00022723"/>
    </source>
</evidence>
<dbReference type="SMART" id="SM01007">
    <property type="entry name" value="Aldolase_II"/>
    <property type="match status" value="1"/>
</dbReference>
<dbReference type="GO" id="GO:0046872">
    <property type="term" value="F:metal ion binding"/>
    <property type="evidence" value="ECO:0007669"/>
    <property type="project" value="UniProtKB-KW"/>
</dbReference>
<dbReference type="Gene3D" id="3.40.225.10">
    <property type="entry name" value="Class II aldolase/adducin N-terminal domain"/>
    <property type="match status" value="1"/>
</dbReference>
<dbReference type="InterPro" id="IPR001303">
    <property type="entry name" value="Aldolase_II/adducin_N"/>
</dbReference>
<dbReference type="InterPro" id="IPR050197">
    <property type="entry name" value="Aldolase_class_II_sugar_metab"/>
</dbReference>
<dbReference type="GO" id="GO:0016832">
    <property type="term" value="F:aldehyde-lyase activity"/>
    <property type="evidence" value="ECO:0007669"/>
    <property type="project" value="TreeGrafter"/>
</dbReference>
<dbReference type="InterPro" id="IPR036409">
    <property type="entry name" value="Aldolase_II/adducin_N_sf"/>
</dbReference>
<sequence length="275" mass="30622">MYIEEMPFFRDFSDLAEAADRRGWHERNGGNLTYRLTTKEVKACEALFHKTEPWQALVKAEPHVGGEYYLVTGSGKWMRHVVKEPRRCAGIIEISTDGAAYRIVWGLEGQGRPTSELPTHLAVSALKKTADEEKNRVIYHAHPPYLIASTFTIPLDDAVFTRHLWEADIENPIVFPEGIGIVPWVLPGSREAAEATLEKMKNYRAVVWAQHGTFTCGDDFDDTFGLMEVLEKSAQICCTVAAMGGKRQGVSTDNLRALEKACGLKLNEAALNAKG</sequence>
<evidence type="ECO:0000259" key="3">
    <source>
        <dbReference type="SMART" id="SM01007"/>
    </source>
</evidence>
<dbReference type="NCBIfam" id="NF002963">
    <property type="entry name" value="PRK03634.1"/>
    <property type="match status" value="1"/>
</dbReference>
<dbReference type="EMBL" id="AECS01000010">
    <property type="protein sequence ID" value="EFQ04751.1"/>
    <property type="molecule type" value="Genomic_DNA"/>
</dbReference>
<dbReference type="HOGENOM" id="CLU_076831_0_0_9"/>
<dbReference type="SUPFAM" id="SSF53639">
    <property type="entry name" value="AraD/HMP-PK domain-like"/>
    <property type="match status" value="1"/>
</dbReference>
<dbReference type="OrthoDB" id="9784634at2"/>
<dbReference type="GO" id="GO:0005829">
    <property type="term" value="C:cytosol"/>
    <property type="evidence" value="ECO:0007669"/>
    <property type="project" value="TreeGrafter"/>
</dbReference>
<comment type="caution">
    <text evidence="4">The sequence shown here is derived from an EMBL/GenBank/DDBJ whole genome shotgun (WGS) entry which is preliminary data.</text>
</comment>
<dbReference type="PANTHER" id="PTHR22789:SF0">
    <property type="entry name" value="3-OXO-TETRONATE 4-PHOSPHATE DECARBOXYLASE-RELATED"/>
    <property type="match status" value="1"/>
</dbReference>
<evidence type="ECO:0000256" key="2">
    <source>
        <dbReference type="ARBA" id="ARBA00023239"/>
    </source>
</evidence>
<reference evidence="4 5" key="1">
    <citation type="submission" date="2010-08" db="EMBL/GenBank/DDBJ databases">
        <authorList>
            <person name="Weinstock G."/>
            <person name="Sodergren E."/>
            <person name="Clifton S."/>
            <person name="Fulton L."/>
            <person name="Fulton B."/>
            <person name="Courtney L."/>
            <person name="Fronick C."/>
            <person name="Harrison M."/>
            <person name="Strong C."/>
            <person name="Farmer C."/>
            <person name="Delahaunty K."/>
            <person name="Markovic C."/>
            <person name="Hall O."/>
            <person name="Minx P."/>
            <person name="Tomlinson C."/>
            <person name="Mitreva M."/>
            <person name="Hou S."/>
            <person name="Chen J."/>
            <person name="Wollam A."/>
            <person name="Pepin K.H."/>
            <person name="Johnson M."/>
            <person name="Bhonagiri V."/>
            <person name="Zhang X."/>
            <person name="Suruliraj S."/>
            <person name="Warren W."/>
            <person name="Chinwalla A."/>
            <person name="Mardis E.R."/>
            <person name="Wilson R.K."/>
        </authorList>
    </citation>
    <scope>NUCLEOTIDE SEQUENCE [LARGE SCALE GENOMIC DNA]</scope>
    <source>
        <strain evidence="4 5">F0359</strain>
    </source>
</reference>
<dbReference type="RefSeq" id="WP_006941007.1">
    <property type="nucleotide sequence ID" value="NZ_GL538184.1"/>
</dbReference>
<proteinExistence type="predicted"/>
<dbReference type="Pfam" id="PF00596">
    <property type="entry name" value="Aldolase_II"/>
    <property type="match status" value="1"/>
</dbReference>
<dbReference type="Proteomes" id="UP000003195">
    <property type="component" value="Unassembled WGS sequence"/>
</dbReference>
<accession>E2Z9Y9</accession>
<dbReference type="PANTHER" id="PTHR22789">
    <property type="entry name" value="FUCULOSE PHOSPHATE ALDOLASE"/>
    <property type="match status" value="1"/>
</dbReference>
<dbReference type="STRING" id="706434.HMPREF9429_00245"/>
<evidence type="ECO:0000313" key="5">
    <source>
        <dbReference type="Proteomes" id="UP000003195"/>
    </source>
</evidence>
<protein>
    <submittedName>
        <fullName evidence="4">Putative rhamnulose-1-phosphate aldolase</fullName>
    </submittedName>
</protein>